<feature type="domain" description="HTH psq-type" evidence="1">
    <location>
        <begin position="4"/>
        <end position="28"/>
    </location>
</feature>
<dbReference type="Pfam" id="PF05225">
    <property type="entry name" value="HTH_psq"/>
    <property type="match status" value="1"/>
</dbReference>
<protein>
    <recommendedName>
        <fullName evidence="1">HTH psq-type domain-containing protein</fullName>
    </recommendedName>
</protein>
<dbReference type="Gene3D" id="1.10.10.60">
    <property type="entry name" value="Homeodomain-like"/>
    <property type="match status" value="1"/>
</dbReference>
<evidence type="ECO:0000313" key="2">
    <source>
        <dbReference type="EMBL" id="KAJ8939883.1"/>
    </source>
</evidence>
<evidence type="ECO:0000313" key="3">
    <source>
        <dbReference type="Proteomes" id="UP001162162"/>
    </source>
</evidence>
<name>A0AAV8XMB4_9CUCU</name>
<dbReference type="GO" id="GO:0003677">
    <property type="term" value="F:DNA binding"/>
    <property type="evidence" value="ECO:0007669"/>
    <property type="project" value="InterPro"/>
</dbReference>
<sequence>MTKVSSGEMGVNAASREYGISSRTLRRRPKSESSIVRLGRELVLGVQHERRFVALIKSLGKIGFAPDATAVKIMAYKFAEKLNINHRFSKVHERAARNTDLSVRKSEGLSVARAKGMNRKEVDDFFNLLQEVLKNNDFYNKPGQIYNVNETGIQINNKAGKVVATKGAKVVYSLTSSEKGENDSML</sequence>
<evidence type="ECO:0000259" key="1">
    <source>
        <dbReference type="Pfam" id="PF05225"/>
    </source>
</evidence>
<reference evidence="2" key="1">
    <citation type="journal article" date="2023" name="Insect Mol. Biol.">
        <title>Genome sequencing provides insights into the evolution of gene families encoding plant cell wall-degrading enzymes in longhorned beetles.</title>
        <authorList>
            <person name="Shin N.R."/>
            <person name="Okamura Y."/>
            <person name="Kirsch R."/>
            <person name="Pauchet Y."/>
        </authorList>
    </citation>
    <scope>NUCLEOTIDE SEQUENCE</scope>
    <source>
        <strain evidence="2">AMC_N1</strain>
    </source>
</reference>
<proteinExistence type="predicted"/>
<accession>A0AAV8XMB4</accession>
<dbReference type="Proteomes" id="UP001162162">
    <property type="component" value="Unassembled WGS sequence"/>
</dbReference>
<organism evidence="2 3">
    <name type="scientific">Aromia moschata</name>
    <dbReference type="NCBI Taxonomy" id="1265417"/>
    <lineage>
        <taxon>Eukaryota</taxon>
        <taxon>Metazoa</taxon>
        <taxon>Ecdysozoa</taxon>
        <taxon>Arthropoda</taxon>
        <taxon>Hexapoda</taxon>
        <taxon>Insecta</taxon>
        <taxon>Pterygota</taxon>
        <taxon>Neoptera</taxon>
        <taxon>Endopterygota</taxon>
        <taxon>Coleoptera</taxon>
        <taxon>Polyphaga</taxon>
        <taxon>Cucujiformia</taxon>
        <taxon>Chrysomeloidea</taxon>
        <taxon>Cerambycidae</taxon>
        <taxon>Cerambycinae</taxon>
        <taxon>Callichromatini</taxon>
        <taxon>Aromia</taxon>
    </lineage>
</organism>
<comment type="caution">
    <text evidence="2">The sequence shown here is derived from an EMBL/GenBank/DDBJ whole genome shotgun (WGS) entry which is preliminary data.</text>
</comment>
<gene>
    <name evidence="2" type="ORF">NQ318_023223</name>
</gene>
<dbReference type="AlphaFoldDB" id="A0AAV8XMB4"/>
<dbReference type="InterPro" id="IPR007889">
    <property type="entry name" value="HTH_Psq"/>
</dbReference>
<dbReference type="EMBL" id="JAPWTK010000460">
    <property type="protein sequence ID" value="KAJ8939883.1"/>
    <property type="molecule type" value="Genomic_DNA"/>
</dbReference>
<keyword evidence="3" id="KW-1185">Reference proteome</keyword>